<dbReference type="STRING" id="89784.SAMN04489725_10286"/>
<reference evidence="3" key="1">
    <citation type="submission" date="2016-10" db="EMBL/GenBank/DDBJ databases">
        <authorList>
            <person name="Varghese N."/>
        </authorList>
    </citation>
    <scope>NUCLEOTIDE SEQUENCE [LARGE SCALE GENOMIC DNA]</scope>
    <source>
        <strain evidence="3">DSM 12489</strain>
    </source>
</reference>
<dbReference type="Proteomes" id="UP000182589">
    <property type="component" value="Unassembled WGS sequence"/>
</dbReference>
<gene>
    <name evidence="1" type="primary">tlp</name>
    <name evidence="1" type="ORF">Heshes_09450</name>
    <name evidence="2" type="ORF">SAMN04489725_10286</name>
</gene>
<dbReference type="HAMAP" id="MF_01506">
    <property type="entry name" value="Tlp"/>
    <property type="match status" value="1"/>
</dbReference>
<accession>A0A1H2QY44</accession>
<reference evidence="1" key="3">
    <citation type="submission" date="2023-02" db="EMBL/GenBank/DDBJ databases">
        <title>Proposal of a novel subspecies: Alicyclobacillus hesperidum subspecies aegle.</title>
        <authorList>
            <person name="Goto K."/>
            <person name="Fujii T."/>
            <person name="Yasui K."/>
            <person name="Mochida K."/>
            <person name="Kato-Tanaka Y."/>
            <person name="Morohoshi S."/>
            <person name="An S.Y."/>
            <person name="Kasai H."/>
            <person name="Yokota A."/>
        </authorList>
    </citation>
    <scope>NUCLEOTIDE SEQUENCE</scope>
    <source>
        <strain evidence="1">DSM 12766</strain>
    </source>
</reference>
<evidence type="ECO:0000313" key="1">
    <source>
        <dbReference type="EMBL" id="GLV13261.1"/>
    </source>
</evidence>
<reference evidence="2" key="2">
    <citation type="submission" date="2016-10" db="EMBL/GenBank/DDBJ databases">
        <authorList>
            <person name="de Groot N.N."/>
        </authorList>
    </citation>
    <scope>NUCLEOTIDE SEQUENCE [LARGE SCALE GENOMIC DNA]</scope>
    <source>
        <strain evidence="2">DSM 12489</strain>
    </source>
</reference>
<dbReference type="AlphaFoldDB" id="A0A1H2QY44"/>
<protein>
    <submittedName>
        <fullName evidence="1">Protein Tlp</fullName>
    </submittedName>
    <submittedName>
        <fullName evidence="2">Small acid-soluble spore protein (Thioredoxin-like protein)</fullName>
    </submittedName>
</protein>
<dbReference type="EMBL" id="BSRA01000004">
    <property type="protein sequence ID" value="GLV13261.1"/>
    <property type="molecule type" value="Genomic_DNA"/>
</dbReference>
<dbReference type="InterPro" id="IPR017524">
    <property type="entry name" value="SASP_thioredoxin-like"/>
</dbReference>
<dbReference type="NCBIfam" id="TIGR03090">
    <property type="entry name" value="SASP_tlp"/>
    <property type="match status" value="1"/>
</dbReference>
<evidence type="ECO:0000313" key="3">
    <source>
        <dbReference type="Proteomes" id="UP000182589"/>
    </source>
</evidence>
<proteinExistence type="inferred from homology"/>
<keyword evidence="3" id="KW-1185">Reference proteome</keyword>
<evidence type="ECO:0000313" key="2">
    <source>
        <dbReference type="EMBL" id="SDW11858.1"/>
    </source>
</evidence>
<dbReference type="RefSeq" id="WP_040289623.1">
    <property type="nucleotide sequence ID" value="NZ_BSRA01000004.1"/>
</dbReference>
<dbReference type="EMBL" id="FNOJ01000002">
    <property type="protein sequence ID" value="SDW11858.1"/>
    <property type="molecule type" value="Genomic_DNA"/>
</dbReference>
<dbReference type="Pfam" id="PF19824">
    <property type="entry name" value="Tlp"/>
    <property type="match status" value="1"/>
</dbReference>
<organism evidence="2 3">
    <name type="scientific">Alicyclobacillus hesperidum</name>
    <dbReference type="NCBI Taxonomy" id="89784"/>
    <lineage>
        <taxon>Bacteria</taxon>
        <taxon>Bacillati</taxon>
        <taxon>Bacillota</taxon>
        <taxon>Bacilli</taxon>
        <taxon>Bacillales</taxon>
        <taxon>Alicyclobacillaceae</taxon>
        <taxon>Alicyclobacillus</taxon>
    </lineage>
</organism>
<sequence length="76" mass="8840">MAKPDNRADNVEHLQQALNHTMENIREAETFLAAHGDDMNPQDVSALERKNERRREAIAGFREEIKDEAAHQRKHH</sequence>
<name>A0A1H2QY44_9BACL</name>
<dbReference type="Proteomes" id="UP001157137">
    <property type="component" value="Unassembled WGS sequence"/>
</dbReference>